<proteinExistence type="inferred from homology"/>
<dbReference type="PANTHER" id="PTHR46072:SF10">
    <property type="entry name" value="ACETAMIDASE"/>
    <property type="match status" value="1"/>
</dbReference>
<protein>
    <recommendedName>
        <fullName evidence="3">amidase</fullName>
        <ecNumber evidence="3">3.5.1.4</ecNumber>
    </recommendedName>
</protein>
<dbReference type="SUPFAM" id="SSF75304">
    <property type="entry name" value="Amidase signature (AS) enzymes"/>
    <property type="match status" value="1"/>
</dbReference>
<dbReference type="InterPro" id="IPR036928">
    <property type="entry name" value="AS_sf"/>
</dbReference>
<dbReference type="AlphaFoldDB" id="A0A261Y7F5"/>
<dbReference type="GO" id="GO:0004040">
    <property type="term" value="F:amidase activity"/>
    <property type="evidence" value="ECO:0007669"/>
    <property type="project" value="UniProtKB-EC"/>
</dbReference>
<reference evidence="7 8" key="1">
    <citation type="journal article" date="2017" name="Mycologia">
        <title>Bifiguratus adelaidae, gen. et sp. nov., a new member of Mucoromycotina in endophytic and soil-dwelling habitats.</title>
        <authorList>
            <person name="Torres-Cruz T.J."/>
            <person name="Billingsley Tobias T.L."/>
            <person name="Almatruk M."/>
            <person name="Hesse C."/>
            <person name="Kuske C.R."/>
            <person name="Desiro A."/>
            <person name="Benucci G.M."/>
            <person name="Bonito G."/>
            <person name="Stajich J.E."/>
            <person name="Dunlap C."/>
            <person name="Arnold A.E."/>
            <person name="Porras-Alfaro A."/>
        </authorList>
    </citation>
    <scope>NUCLEOTIDE SEQUENCE [LARGE SCALE GENOMIC DNA]</scope>
    <source>
        <strain evidence="7 8">AZ0501</strain>
    </source>
</reference>
<comment type="catalytic activity">
    <reaction evidence="1">
        <text>a monocarboxylic acid amide + H2O = a monocarboxylate + NH4(+)</text>
        <dbReference type="Rhea" id="RHEA:12020"/>
        <dbReference type="ChEBI" id="CHEBI:15377"/>
        <dbReference type="ChEBI" id="CHEBI:28938"/>
        <dbReference type="ChEBI" id="CHEBI:35757"/>
        <dbReference type="ChEBI" id="CHEBI:83628"/>
        <dbReference type="EC" id="3.5.1.4"/>
    </reaction>
</comment>
<evidence type="ECO:0000256" key="2">
    <source>
        <dbReference type="ARBA" id="ARBA00009199"/>
    </source>
</evidence>
<evidence type="ECO:0000313" key="7">
    <source>
        <dbReference type="EMBL" id="OZJ06556.1"/>
    </source>
</evidence>
<accession>A0A261Y7F5</accession>
<evidence type="ECO:0000313" key="8">
    <source>
        <dbReference type="Proteomes" id="UP000242875"/>
    </source>
</evidence>
<feature type="domain" description="TLDc" evidence="6">
    <location>
        <begin position="878"/>
        <end position="1093"/>
    </location>
</feature>
<dbReference type="PROSITE" id="PS51886">
    <property type="entry name" value="TLDC"/>
    <property type="match status" value="1"/>
</dbReference>
<evidence type="ECO:0000256" key="1">
    <source>
        <dbReference type="ARBA" id="ARBA00001311"/>
    </source>
</evidence>
<evidence type="ECO:0000256" key="3">
    <source>
        <dbReference type="ARBA" id="ARBA00012922"/>
    </source>
</evidence>
<organism evidence="7 8">
    <name type="scientific">Bifiguratus adelaidae</name>
    <dbReference type="NCBI Taxonomy" id="1938954"/>
    <lineage>
        <taxon>Eukaryota</taxon>
        <taxon>Fungi</taxon>
        <taxon>Fungi incertae sedis</taxon>
        <taxon>Mucoromycota</taxon>
        <taxon>Mucoromycotina</taxon>
        <taxon>Endogonomycetes</taxon>
        <taxon>Endogonales</taxon>
        <taxon>Endogonales incertae sedis</taxon>
        <taxon>Bifiguratus</taxon>
    </lineage>
</organism>
<dbReference type="OrthoDB" id="289228at2759"/>
<gene>
    <name evidence="7" type="ORF">BZG36_00540</name>
</gene>
<evidence type="ECO:0000256" key="5">
    <source>
        <dbReference type="SAM" id="MobiDB-lite"/>
    </source>
</evidence>
<evidence type="ECO:0000256" key="4">
    <source>
        <dbReference type="ARBA" id="ARBA00022801"/>
    </source>
</evidence>
<comment type="similarity">
    <text evidence="2">Belongs to the amidase family.</text>
</comment>
<dbReference type="InterPro" id="IPR020556">
    <property type="entry name" value="Amidase_CS"/>
</dbReference>
<comment type="caution">
    <text evidence="7">The sequence shown here is derived from an EMBL/GenBank/DDBJ whole genome shotgun (WGS) entry which is preliminary data.</text>
</comment>
<dbReference type="PROSITE" id="PS00571">
    <property type="entry name" value="AMIDASES"/>
    <property type="match status" value="1"/>
</dbReference>
<dbReference type="SMART" id="SM00584">
    <property type="entry name" value="TLDc"/>
    <property type="match status" value="1"/>
</dbReference>
<dbReference type="Proteomes" id="UP000242875">
    <property type="component" value="Unassembled WGS sequence"/>
</dbReference>
<dbReference type="Pfam" id="PF07534">
    <property type="entry name" value="TLD"/>
    <property type="match status" value="1"/>
</dbReference>
<dbReference type="FunFam" id="3.90.1300.10:FF:000003">
    <property type="entry name" value="Amidase signature enzyme"/>
    <property type="match status" value="1"/>
</dbReference>
<name>A0A261Y7F5_9FUNG</name>
<dbReference type="InterPro" id="IPR023631">
    <property type="entry name" value="Amidase_dom"/>
</dbReference>
<sequence length="1134" mass="126044">MTTRDEEILGLPAQELAHRLCAGVSTSVQGLKAREVLLAFGKRTITAHERLNCLTEVFIDTAYKEADRLDNTQEPVGPLHGVPISVKDTVNFAGIDATLGYSKWIHQPAAKDSVIVRLLKQQGAVFYTKTNIPQTLLSFESSNPVFGTTRNHHNQRYSAGGSSGGEGALLSAGGSLLGLGTDIAGSVRIPAHYSGICALKPSHGRISKSGNVSSNSGIESIPGVIGPMTQTVDDLEFFTKILLKLEMWKYDQGVIPIPYREPARQDRMRFGYYTYDGLIHCSPACVRAVEMTVEALRKAGHDVVEFQVPDILHAYITGTKLIVGDSGQTVYENVSKDKKDEGVDAFLKLHRIPMFLKKLYAWYLETFYNDYATAALLLAQHKQSVYNLWKATAARDRYRQQFLTTWDSYASAATGQEMDGIICPVNPLPAIPHGGLAKTYTGLIYTFLYNILDYSVGVLPVTKVDRHLDDIPNRKTLEKTQWNRMEKNLFSVYNVDDMHGLPIGVQVVGRRLQEEKVIAMMQVVKDALNAMDLPELNGQTKVSAESTSGNDGASAAAFPNAMTPRRGSGQGRGRVSKLKREKFSRVESVCLERIFNSIKDVSVDGEEFISDEDFSAYLRLPPSMLPFSKLIFRAFSFLGQYPRFDIEAAPLTFHRFSMAVYVMCGKENSLTEEEYARLVFGAMGFARWTPKRFNKHIRDEEAVETQPPEGSTANETVAPERQPSRGLSLADLGIDFSADDNVFGESQDGENSDTQTQPQMSRKNFAILLAAILYLLAPQETVDGTDYPGSCVQTGEAVADRLQAFSNPTTTSLQSMSTDPISFSAFATWQHAYAPNLFILLQTFVKTAFLMASIHPDQEQPIHRPTWPSVLPDLEAPVPVARIDIAKICLALPAERALIGNEWPLLYSASRDGFSMNRFEHGCFKYNAPTFLLVSAETKDGSPLIIGIYMSVPWKHDVKPFGDQNIRVLQLDPWQVYVGTRQNDQYVCCEREGGIGIGGIKYHKRARETLRRKGSLGPGLESLPPTVTARAVSQSLTLEDEYLLWLPRSLQEGKFSRGWYDIGDRPSCHDPLSSATPRPVKFNINDIHLYGLGTPDTLAHQKAAWEYEKKEANRRLEGKSHDTRQFLKLAGIIE</sequence>
<feature type="compositionally biased region" description="Polar residues" evidence="5">
    <location>
        <begin position="541"/>
        <end position="551"/>
    </location>
</feature>
<dbReference type="PANTHER" id="PTHR46072">
    <property type="entry name" value="AMIDASE-RELATED-RELATED"/>
    <property type="match status" value="1"/>
</dbReference>
<dbReference type="Gene3D" id="3.90.1300.10">
    <property type="entry name" value="Amidase signature (AS) domain"/>
    <property type="match status" value="1"/>
</dbReference>
<keyword evidence="4" id="KW-0378">Hydrolase</keyword>
<dbReference type="EMBL" id="MVBO01000003">
    <property type="protein sequence ID" value="OZJ06556.1"/>
    <property type="molecule type" value="Genomic_DNA"/>
</dbReference>
<dbReference type="EC" id="3.5.1.4" evidence="3"/>
<feature type="region of interest" description="Disordered" evidence="5">
    <location>
        <begin position="700"/>
        <end position="724"/>
    </location>
</feature>
<keyword evidence="8" id="KW-1185">Reference proteome</keyword>
<evidence type="ECO:0000259" key="6">
    <source>
        <dbReference type="PROSITE" id="PS51886"/>
    </source>
</evidence>
<dbReference type="InterPro" id="IPR006571">
    <property type="entry name" value="TLDc_dom"/>
</dbReference>
<dbReference type="Pfam" id="PF01425">
    <property type="entry name" value="Amidase"/>
    <property type="match status" value="1"/>
</dbReference>
<feature type="region of interest" description="Disordered" evidence="5">
    <location>
        <begin position="541"/>
        <end position="576"/>
    </location>
</feature>